<evidence type="ECO:0000256" key="1">
    <source>
        <dbReference type="SAM" id="MobiDB-lite"/>
    </source>
</evidence>
<dbReference type="AlphaFoldDB" id="A0AAU9P5F8"/>
<protein>
    <submittedName>
        <fullName evidence="2">Uncharacterized protein</fullName>
    </submittedName>
</protein>
<feature type="compositionally biased region" description="Acidic residues" evidence="1">
    <location>
        <begin position="70"/>
        <end position="91"/>
    </location>
</feature>
<reference evidence="2 3" key="1">
    <citation type="submission" date="2022-01" db="EMBL/GenBank/DDBJ databases">
        <authorList>
            <person name="Xiong W."/>
            <person name="Schranz E."/>
        </authorList>
    </citation>
    <scope>NUCLEOTIDE SEQUENCE [LARGE SCALE GENOMIC DNA]</scope>
</reference>
<feature type="compositionally biased region" description="Polar residues" evidence="1">
    <location>
        <begin position="36"/>
        <end position="52"/>
    </location>
</feature>
<proteinExistence type="predicted"/>
<feature type="compositionally biased region" description="Polar residues" evidence="1">
    <location>
        <begin position="1"/>
        <end position="18"/>
    </location>
</feature>
<organism evidence="2 3">
    <name type="scientific">Lactuca virosa</name>
    <dbReference type="NCBI Taxonomy" id="75947"/>
    <lineage>
        <taxon>Eukaryota</taxon>
        <taxon>Viridiplantae</taxon>
        <taxon>Streptophyta</taxon>
        <taxon>Embryophyta</taxon>
        <taxon>Tracheophyta</taxon>
        <taxon>Spermatophyta</taxon>
        <taxon>Magnoliopsida</taxon>
        <taxon>eudicotyledons</taxon>
        <taxon>Gunneridae</taxon>
        <taxon>Pentapetalae</taxon>
        <taxon>asterids</taxon>
        <taxon>campanulids</taxon>
        <taxon>Asterales</taxon>
        <taxon>Asteraceae</taxon>
        <taxon>Cichorioideae</taxon>
        <taxon>Cichorieae</taxon>
        <taxon>Lactucinae</taxon>
        <taxon>Lactuca</taxon>
    </lineage>
</organism>
<dbReference type="Proteomes" id="UP001157418">
    <property type="component" value="Unassembled WGS sequence"/>
</dbReference>
<feature type="compositionally biased region" description="Basic and acidic residues" evidence="1">
    <location>
        <begin position="98"/>
        <end position="117"/>
    </location>
</feature>
<sequence length="228" mass="25789">MTARRNTNPSSNRINTNPIKGRPRRKTIDSELRSPPSHSAQYEMNDEGNVQVQYYDKQKREQEQQQSMNDGDDVGNEYDEEEDEEFEDEDQSGNVDVHGGEADGCESKGDNERPKLADDVRRRRISKVNEKVPDATPTTIDTGAGFPAIPFDFSSMAALLDDPSMSQMLRIYNLLNLLNVESASNPHHKKQIEEKMASMKEDPSLKHILEDIETGGLTAMMRNESKML</sequence>
<accession>A0AAU9P5F8</accession>
<name>A0AAU9P5F8_9ASTR</name>
<evidence type="ECO:0000313" key="3">
    <source>
        <dbReference type="Proteomes" id="UP001157418"/>
    </source>
</evidence>
<feature type="region of interest" description="Disordered" evidence="1">
    <location>
        <begin position="1"/>
        <end position="117"/>
    </location>
</feature>
<evidence type="ECO:0000313" key="2">
    <source>
        <dbReference type="EMBL" id="CAH1445183.1"/>
    </source>
</evidence>
<keyword evidence="3" id="KW-1185">Reference proteome</keyword>
<comment type="caution">
    <text evidence="2">The sequence shown here is derived from an EMBL/GenBank/DDBJ whole genome shotgun (WGS) entry which is preliminary data.</text>
</comment>
<dbReference type="EMBL" id="CAKMRJ010005523">
    <property type="protein sequence ID" value="CAH1445183.1"/>
    <property type="molecule type" value="Genomic_DNA"/>
</dbReference>
<gene>
    <name evidence="2" type="ORF">LVIROSA_LOCUS30961</name>
</gene>